<evidence type="ECO:0000313" key="3">
    <source>
        <dbReference type="EMBL" id="RDL30655.1"/>
    </source>
</evidence>
<reference evidence="3 4" key="1">
    <citation type="journal article" date="2018" name="IMA Fungus">
        <title>IMA Genome-F 9: Draft genome sequence of Annulohypoxylon stygium, Aspergillus mulundensis, Berkeleyomyces basicola (syn. Thielaviopsis basicola), Ceratocystis smalleyi, two Cercospora beticola strains, Coleophoma cylindrospora, Fusarium fracticaudum, Phialophora cf. hyalina, and Morchella septimelata.</title>
        <authorList>
            <person name="Wingfield B.D."/>
            <person name="Bills G.F."/>
            <person name="Dong Y."/>
            <person name="Huang W."/>
            <person name="Nel W.J."/>
            <person name="Swalarsk-Parry B.S."/>
            <person name="Vaghefi N."/>
            <person name="Wilken P.M."/>
            <person name="An Z."/>
            <person name="de Beer Z.W."/>
            <person name="De Vos L."/>
            <person name="Chen L."/>
            <person name="Duong T.A."/>
            <person name="Gao Y."/>
            <person name="Hammerbacher A."/>
            <person name="Kikkert J.R."/>
            <person name="Li Y."/>
            <person name="Li H."/>
            <person name="Li K."/>
            <person name="Li Q."/>
            <person name="Liu X."/>
            <person name="Ma X."/>
            <person name="Naidoo K."/>
            <person name="Pethybridge S.J."/>
            <person name="Sun J."/>
            <person name="Steenkamp E.T."/>
            <person name="van der Nest M.A."/>
            <person name="van Wyk S."/>
            <person name="Wingfield M.J."/>
            <person name="Xiong C."/>
            <person name="Yue Q."/>
            <person name="Zhang X."/>
        </authorList>
    </citation>
    <scope>NUCLEOTIDE SEQUENCE [LARGE SCALE GENOMIC DNA]</scope>
    <source>
        <strain evidence="3 4">BP 5553</strain>
    </source>
</reference>
<evidence type="ECO:0000313" key="4">
    <source>
        <dbReference type="Proteomes" id="UP000254866"/>
    </source>
</evidence>
<evidence type="ECO:0000256" key="2">
    <source>
        <dbReference type="SAM" id="Phobius"/>
    </source>
</evidence>
<feature type="compositionally biased region" description="Polar residues" evidence="1">
    <location>
        <begin position="22"/>
        <end position="34"/>
    </location>
</feature>
<feature type="transmembrane region" description="Helical" evidence="2">
    <location>
        <begin position="135"/>
        <end position="151"/>
    </location>
</feature>
<gene>
    <name evidence="3" type="ORF">BP5553_10000</name>
</gene>
<name>A0A370TA29_9HELO</name>
<dbReference type="Proteomes" id="UP000254866">
    <property type="component" value="Unassembled WGS sequence"/>
</dbReference>
<dbReference type="OrthoDB" id="10457119at2759"/>
<protein>
    <submittedName>
        <fullName evidence="3">Uncharacterized protein</fullName>
    </submittedName>
</protein>
<accession>A0A370TA29</accession>
<keyword evidence="4" id="KW-1185">Reference proteome</keyword>
<keyword evidence="2" id="KW-1133">Transmembrane helix</keyword>
<dbReference type="GeneID" id="43602849"/>
<feature type="region of interest" description="Disordered" evidence="1">
    <location>
        <begin position="1"/>
        <end position="40"/>
    </location>
</feature>
<comment type="caution">
    <text evidence="3">The sequence shown here is derived from an EMBL/GenBank/DDBJ whole genome shotgun (WGS) entry which is preliminary data.</text>
</comment>
<organism evidence="3 4">
    <name type="scientific">Venustampulla echinocandica</name>
    <dbReference type="NCBI Taxonomy" id="2656787"/>
    <lineage>
        <taxon>Eukaryota</taxon>
        <taxon>Fungi</taxon>
        <taxon>Dikarya</taxon>
        <taxon>Ascomycota</taxon>
        <taxon>Pezizomycotina</taxon>
        <taxon>Leotiomycetes</taxon>
        <taxon>Helotiales</taxon>
        <taxon>Pleuroascaceae</taxon>
        <taxon>Venustampulla</taxon>
    </lineage>
</organism>
<keyword evidence="2" id="KW-0812">Transmembrane</keyword>
<dbReference type="RefSeq" id="XP_031865031.1">
    <property type="nucleotide sequence ID" value="XM_032018623.1"/>
</dbReference>
<evidence type="ECO:0000256" key="1">
    <source>
        <dbReference type="SAM" id="MobiDB-lite"/>
    </source>
</evidence>
<dbReference type="AlphaFoldDB" id="A0A370TA29"/>
<dbReference type="EMBL" id="NPIC01000014">
    <property type="protein sequence ID" value="RDL30655.1"/>
    <property type="molecule type" value="Genomic_DNA"/>
</dbReference>
<feature type="transmembrane region" description="Helical" evidence="2">
    <location>
        <begin position="163"/>
        <end position="188"/>
    </location>
</feature>
<sequence length="237" mass="26703">MPRIWDLDDPDAQEPKWPDQQHVGNSTDRTSAQPSGHPDDVSNLHASVLWRHFELTKRSAIFHVDQYLVHRESVRQEPGDWESASLDVVPQNTDQVPKSFWSLKVSRDSLLNELSIMSGLLDYMSIRSTKGLPKLYSIIVILTVALILAGYDRTTATKVAWGMSIAALVPTVAYTLHKTSWFISIALCKPATKRMYERARGNTLDATDSAVIKGIKFELLWMTSLFNTDDPDDPGDY</sequence>
<keyword evidence="2" id="KW-0472">Membrane</keyword>
<proteinExistence type="predicted"/>